<keyword evidence="1" id="KW-0732">Signal</keyword>
<comment type="caution">
    <text evidence="2">The sequence shown here is derived from an EMBL/GenBank/DDBJ whole genome shotgun (WGS) entry which is preliminary data.</text>
</comment>
<evidence type="ECO:0008006" key="4">
    <source>
        <dbReference type="Google" id="ProtNLM"/>
    </source>
</evidence>
<reference evidence="3" key="1">
    <citation type="journal article" date="2019" name="Int. J. Syst. Evol. Microbiol.">
        <title>The Global Catalogue of Microorganisms (GCM) 10K type strain sequencing project: providing services to taxonomists for standard genome sequencing and annotation.</title>
        <authorList>
            <consortium name="The Broad Institute Genomics Platform"/>
            <consortium name="The Broad Institute Genome Sequencing Center for Infectious Disease"/>
            <person name="Wu L."/>
            <person name="Ma J."/>
        </authorList>
    </citation>
    <scope>NUCLEOTIDE SEQUENCE [LARGE SCALE GENOMIC DNA]</scope>
    <source>
        <strain evidence="3">KCTC 23984</strain>
    </source>
</reference>
<sequence>MKLKLSLTSLLLFITISAFSQCSVGVDKADDILVYYSRFERILVKKGIRDNGDLTEGYQTASVRFLVLGKEKKNYVLEVTTDGDGRWLPRVIPRRLTITAANGTSINLNAGNSRVMNGSTLYSFILNSEQREFLKNSITGFQVIDTRTDEKIFTKPVYDKIMAEQIACLENY</sequence>
<dbReference type="EMBL" id="JBHUOX010000024">
    <property type="protein sequence ID" value="MFD3003107.1"/>
    <property type="molecule type" value="Genomic_DNA"/>
</dbReference>
<name>A0ABW6C140_9BACT</name>
<evidence type="ECO:0000313" key="3">
    <source>
        <dbReference type="Proteomes" id="UP001597641"/>
    </source>
</evidence>
<evidence type="ECO:0000313" key="2">
    <source>
        <dbReference type="EMBL" id="MFD3003107.1"/>
    </source>
</evidence>
<dbReference type="Proteomes" id="UP001597641">
    <property type="component" value="Unassembled WGS sequence"/>
</dbReference>
<keyword evidence="3" id="KW-1185">Reference proteome</keyword>
<gene>
    <name evidence="2" type="ORF">ACFS7Z_22280</name>
</gene>
<protein>
    <recommendedName>
        <fullName evidence="4">DUF4369 domain-containing protein</fullName>
    </recommendedName>
</protein>
<accession>A0ABW6C140</accession>
<evidence type="ECO:0000256" key="1">
    <source>
        <dbReference type="SAM" id="SignalP"/>
    </source>
</evidence>
<dbReference type="RefSeq" id="WP_377489825.1">
    <property type="nucleotide sequence ID" value="NZ_JBHUOX010000024.1"/>
</dbReference>
<organism evidence="2 3">
    <name type="scientific">Pontibacter toksunensis</name>
    <dbReference type="NCBI Taxonomy" id="1332631"/>
    <lineage>
        <taxon>Bacteria</taxon>
        <taxon>Pseudomonadati</taxon>
        <taxon>Bacteroidota</taxon>
        <taxon>Cytophagia</taxon>
        <taxon>Cytophagales</taxon>
        <taxon>Hymenobacteraceae</taxon>
        <taxon>Pontibacter</taxon>
    </lineage>
</organism>
<feature type="signal peptide" evidence="1">
    <location>
        <begin position="1"/>
        <end position="20"/>
    </location>
</feature>
<feature type="chain" id="PRO_5046048132" description="DUF4369 domain-containing protein" evidence="1">
    <location>
        <begin position="21"/>
        <end position="172"/>
    </location>
</feature>
<proteinExistence type="predicted"/>